<dbReference type="HOGENOM" id="CLU_008148_0_0_1"/>
<evidence type="ECO:0000256" key="1">
    <source>
        <dbReference type="SAM" id="Phobius"/>
    </source>
</evidence>
<feature type="transmembrane region" description="Helical" evidence="1">
    <location>
        <begin position="566"/>
        <end position="586"/>
    </location>
</feature>
<reference evidence="2 3" key="1">
    <citation type="journal article" date="2011" name="Proc. Natl. Acad. Sci. U.S.A.">
        <title>Comparative genomics of xylose-fermenting fungi for enhanced biofuel production.</title>
        <authorList>
            <person name="Wohlbach D.J."/>
            <person name="Kuo A."/>
            <person name="Sato T.K."/>
            <person name="Potts K.M."/>
            <person name="Salamov A.A."/>
            <person name="LaButti K.M."/>
            <person name="Sun H."/>
            <person name="Clum A."/>
            <person name="Pangilinan J.L."/>
            <person name="Lindquist E.A."/>
            <person name="Lucas S."/>
            <person name="Lapidus A."/>
            <person name="Jin M."/>
            <person name="Gunawan C."/>
            <person name="Balan V."/>
            <person name="Dale B.E."/>
            <person name="Jeffries T.W."/>
            <person name="Zinkel R."/>
            <person name="Barry K.W."/>
            <person name="Grigoriev I.V."/>
            <person name="Gasch A.P."/>
        </authorList>
    </citation>
    <scope>NUCLEOTIDE SEQUENCE [LARGE SCALE GENOMIC DNA]</scope>
    <source>
        <strain evidence="3">ATCC 10573 / BCRC 21748 / CBS 615 / JCM 9827 / NBRC 10315 / NRRL Y-1498 / VKM Y-70</strain>
    </source>
</reference>
<feature type="transmembrane region" description="Helical" evidence="1">
    <location>
        <begin position="526"/>
        <end position="545"/>
    </location>
</feature>
<evidence type="ECO:0000313" key="2">
    <source>
        <dbReference type="EMBL" id="EGV60312.1"/>
    </source>
</evidence>
<dbReference type="OrthoDB" id="1914839at2759"/>
<feature type="transmembrane region" description="Helical" evidence="1">
    <location>
        <begin position="28"/>
        <end position="48"/>
    </location>
</feature>
<feature type="transmembrane region" description="Helical" evidence="1">
    <location>
        <begin position="234"/>
        <end position="259"/>
    </location>
</feature>
<keyword evidence="1" id="KW-0812">Transmembrane</keyword>
<feature type="transmembrane region" description="Helical" evidence="1">
    <location>
        <begin position="271"/>
        <end position="292"/>
    </location>
</feature>
<name>G3BDI9_CANTC</name>
<dbReference type="GeneID" id="18250539"/>
<dbReference type="eggNOG" id="KOG1933">
    <property type="taxonomic scope" value="Eukaryota"/>
</dbReference>
<evidence type="ECO:0008006" key="4">
    <source>
        <dbReference type="Google" id="ProtNLM"/>
    </source>
</evidence>
<sequence>MVSMNPRENIVNQHLTKVIKLLIKYPKILVLVPIFLVFTFGYSVVYHFTILQVNTWLRNEYFSHSSVKNSPTNIMGYNHTVEFNYNYKHIEGLIASDLSGSYLTKVTFHNDNALTYDFLHEVNNKIINLIESSSGSVTILSPILDWKLDISSRFSNDYLVTKVNYNSNYHLNLVYLDGIEFVNYMIIGADTLNVYLIHDSRLIIDSQWVQYSIDNPVRIKDFLKYYLLINGYGYGVYFTLGLRFWIIVFTIYFLTYLYLSISNLHKIKSNFGILCGWFMEVNVSVTAAVQLVKIFNGCDFWEDLFQSPSFVTIASALFIVVFISSRNLIRLIIDLSSCDDYCNMDSRYLQTRLYKFFIGLENNTEASYQKLDMLNSLLRNLHLESKFNLILPRITKILSLDILTLKAVEYSSLLFMRYYFGGAFLDSLNSKIGALFAVIFWSLIIDHILQLTYLIGLIIVDNYRTDITKILDNGQSNTELNSFSSLLLKGKPPRNSILYKLGTTLTFVRYPTTLKSWLMVLPPLEVWNLFMVLTYWALYIPYSLFHDSNILSQKSTRRLSFDIFYFLEYCAFTVLLMSVSVIVFRLSTFKIVGTDSKIELNDNKSFKSIDLPETHYLDVIKLKSNNSSFLISIGLDHKVFVWSPLSLSKPIDICSTIGLDDKELEFWPINYANISTGGEFIILMNFKYKLIRCYSRSLLKFHWTSSLEIDFTKDKILESFFRERTAPAFLQLKKMKKPRRDSIISMNGNYPRLEKSSVQYDFVMVLESGSILTASCESGTIKVTSDILDSLYDTEDIPVKLKLAKKIITPRVNDRIVHQLTNGDLVVSVAVNNKWKFLKLDTSDNKYNKQVVSMDTPMSRNSSSIGPMAYNNYNFESINVNNKASAPEALKDSFNSLVEINKTIIVTLDFVGMIIRVNNLVAELIDVQTGIILHKINVAHFKPSSFKVSHSEPTHCRFCGCASISSLTVVYEDFSSDTLIIHTFKVANRSKTNICLRVERDPREIRCAGFDDVYEEQYWYEEIGAWQLTDINMVIGVKNSSEKSVSYQDGNDDIFESGYLKKVDMRGGSKLRSLKSKIKTPKENEVQTNNWTGFIITLGDGKMVEYEIPRLSKGLVCNNIGCIEKFGYKSVAVSFGNLIKILYLGNDKLVEENLYFNDLNKSKAINNELLFINKRRKR</sequence>
<accession>G3BDI9</accession>
<proteinExistence type="predicted"/>
<dbReference type="EMBL" id="GL996528">
    <property type="protein sequence ID" value="EGV60312.1"/>
    <property type="molecule type" value="Genomic_DNA"/>
</dbReference>
<keyword evidence="1" id="KW-0472">Membrane</keyword>
<keyword evidence="3" id="KW-1185">Reference proteome</keyword>
<dbReference type="KEGG" id="cten:18250539"/>
<organism evidence="3">
    <name type="scientific">Candida tenuis (strain ATCC 10573 / BCRC 21748 / CBS 615 / JCM 9827 / NBRC 10315 / NRRL Y-1498 / VKM Y-70)</name>
    <name type="common">Yeast</name>
    <name type="synonym">Yamadazyma tenuis</name>
    <dbReference type="NCBI Taxonomy" id="590646"/>
    <lineage>
        <taxon>Eukaryota</taxon>
        <taxon>Fungi</taxon>
        <taxon>Dikarya</taxon>
        <taxon>Ascomycota</taxon>
        <taxon>Saccharomycotina</taxon>
        <taxon>Pichiomycetes</taxon>
        <taxon>Debaryomycetaceae</taxon>
        <taxon>Yamadazyma</taxon>
    </lineage>
</organism>
<keyword evidence="1" id="KW-1133">Transmembrane helix</keyword>
<dbReference type="Proteomes" id="UP000000707">
    <property type="component" value="Unassembled WGS sequence"/>
</dbReference>
<dbReference type="STRING" id="590646.G3BDI9"/>
<evidence type="ECO:0000313" key="3">
    <source>
        <dbReference type="Proteomes" id="UP000000707"/>
    </source>
</evidence>
<feature type="transmembrane region" description="Helical" evidence="1">
    <location>
        <begin position="304"/>
        <end position="323"/>
    </location>
</feature>
<gene>
    <name evidence="2" type="ORF">CANTEDRAFT_95761</name>
</gene>
<dbReference type="AlphaFoldDB" id="G3BDI9"/>
<protein>
    <recommendedName>
        <fullName evidence="4">SSD domain-containing protein</fullName>
    </recommendedName>
</protein>
<feature type="transmembrane region" description="Helical" evidence="1">
    <location>
        <begin position="432"/>
        <end position="460"/>
    </location>
</feature>